<organism evidence="4">
    <name type="scientific">Timema bartmani</name>
    <dbReference type="NCBI Taxonomy" id="61472"/>
    <lineage>
        <taxon>Eukaryota</taxon>
        <taxon>Metazoa</taxon>
        <taxon>Ecdysozoa</taxon>
        <taxon>Arthropoda</taxon>
        <taxon>Hexapoda</taxon>
        <taxon>Insecta</taxon>
        <taxon>Pterygota</taxon>
        <taxon>Neoptera</taxon>
        <taxon>Polyneoptera</taxon>
        <taxon>Phasmatodea</taxon>
        <taxon>Timematodea</taxon>
        <taxon>Timematoidea</taxon>
        <taxon>Timematidae</taxon>
        <taxon>Timema</taxon>
    </lineage>
</organism>
<name>A0A7R9I2U6_9NEOP</name>
<accession>A0A7R9I2U6</accession>
<gene>
    <name evidence="4" type="ORF">TBIB3V08_LOCUS7732</name>
</gene>
<proteinExistence type="inferred from homology"/>
<reference evidence="4" key="1">
    <citation type="submission" date="2020-11" db="EMBL/GenBank/DDBJ databases">
        <authorList>
            <person name="Tran Van P."/>
        </authorList>
    </citation>
    <scope>NUCLEOTIDE SEQUENCE</scope>
</reference>
<dbReference type="AlphaFoldDB" id="A0A7R9I2U6"/>
<comment type="similarity">
    <text evidence="2">Belongs to the short-chain dehydrogenases/reductases (SDR) family.</text>
</comment>
<dbReference type="Pfam" id="PF00106">
    <property type="entry name" value="adh_short"/>
    <property type="match status" value="1"/>
</dbReference>
<evidence type="ECO:0000256" key="3">
    <source>
        <dbReference type="SAM" id="Phobius"/>
    </source>
</evidence>
<protein>
    <submittedName>
        <fullName evidence="4">Uncharacterized protein</fullName>
    </submittedName>
</protein>
<dbReference type="GO" id="GO:0016491">
    <property type="term" value="F:oxidoreductase activity"/>
    <property type="evidence" value="ECO:0007669"/>
    <property type="project" value="UniProtKB-KW"/>
</dbReference>
<dbReference type="PANTHER" id="PTHR43157:SF66">
    <property type="entry name" value="WW DOMAIN-CONTAINING OXIDOREDUCTASE-LIKE PROTEIN"/>
    <property type="match status" value="1"/>
</dbReference>
<evidence type="ECO:0000256" key="1">
    <source>
        <dbReference type="ARBA" id="ARBA00023002"/>
    </source>
</evidence>
<dbReference type="PRINTS" id="PR00080">
    <property type="entry name" value="SDRFAMILY"/>
</dbReference>
<dbReference type="PRINTS" id="PR00081">
    <property type="entry name" value="GDHRDH"/>
</dbReference>
<keyword evidence="1" id="KW-0560">Oxidoreductase</keyword>
<keyword evidence="3" id="KW-1133">Transmembrane helix</keyword>
<keyword evidence="3" id="KW-0472">Membrane</keyword>
<dbReference type="InterPro" id="IPR002347">
    <property type="entry name" value="SDR_fam"/>
</dbReference>
<keyword evidence="3" id="KW-0812">Transmembrane</keyword>
<dbReference type="InterPro" id="IPR036291">
    <property type="entry name" value="NAD(P)-bd_dom_sf"/>
</dbReference>
<feature type="transmembrane region" description="Helical" evidence="3">
    <location>
        <begin position="14"/>
        <end position="32"/>
    </location>
</feature>
<dbReference type="PANTHER" id="PTHR43157">
    <property type="entry name" value="PHOSPHATIDYLINOSITOL-GLYCAN BIOSYNTHESIS CLASS F PROTEIN-RELATED"/>
    <property type="match status" value="1"/>
</dbReference>
<evidence type="ECO:0000256" key="2">
    <source>
        <dbReference type="RuleBase" id="RU000363"/>
    </source>
</evidence>
<dbReference type="Gene3D" id="3.40.50.720">
    <property type="entry name" value="NAD(P)-binding Rossmann-like Domain"/>
    <property type="match status" value="1"/>
</dbReference>
<sequence>MGVICLLCSLTGKFLLLIVVALLILKLYLLLCKGVCTSRRRMDGKTVIITGANTGIGKETALDLARRGARVILACRDMDKTNQACREIISKTGNKEVIGHHIDLSSLQSVRDFARVILTTESRLDVLVNNAGAAGLSRKRTQDGLQIEMQRPVQPRSADDAIIRFTYKPMTRRLLQIQRHYHTISRLLKRSAPSRIIMVTSLLHTRSKLDVTSLDADDWFDDENLYSTSKLANILVANELARKLRGSVEVASSSFLTPSDLADSVEIWQQLNDDQIFSIRPAVTSSVVSPREQIDNSPCNLTGVTANSTHPGFVATEVFRRLRGFRKTLLDIVIKFYAKTPEEGAQTTIYLAASEEVEGISGKYFVDCKETKTSLRAQNVALAKKLWEKSELLVKMSRDEIHY</sequence>
<dbReference type="SUPFAM" id="SSF51735">
    <property type="entry name" value="NAD(P)-binding Rossmann-fold domains"/>
    <property type="match status" value="2"/>
</dbReference>
<evidence type="ECO:0000313" key="4">
    <source>
        <dbReference type="EMBL" id="CAD7445380.1"/>
    </source>
</evidence>
<dbReference type="EMBL" id="OD567238">
    <property type="protein sequence ID" value="CAD7445380.1"/>
    <property type="molecule type" value="Genomic_DNA"/>
</dbReference>